<dbReference type="Proteomes" id="UP000680279">
    <property type="component" value="Unassembled WGS sequence"/>
</dbReference>
<evidence type="ECO:0000313" key="4">
    <source>
        <dbReference type="Proteomes" id="UP000680279"/>
    </source>
</evidence>
<evidence type="ECO:0000313" key="3">
    <source>
        <dbReference type="EMBL" id="GIN21318.1"/>
    </source>
</evidence>
<feature type="domain" description="Luciferase-like" evidence="2">
    <location>
        <begin position="1"/>
        <end position="301"/>
    </location>
</feature>
<dbReference type="PANTHER" id="PTHR30137">
    <property type="entry name" value="LUCIFERASE-LIKE MONOOXYGENASE"/>
    <property type="match status" value="1"/>
</dbReference>
<dbReference type="InterPro" id="IPR019949">
    <property type="entry name" value="CmoO-like"/>
</dbReference>
<comment type="caution">
    <text evidence="3">The sequence shown here is derived from an EMBL/GenBank/DDBJ whole genome shotgun (WGS) entry which is preliminary data.</text>
</comment>
<dbReference type="InterPro" id="IPR011251">
    <property type="entry name" value="Luciferase-like_dom"/>
</dbReference>
<organism evidence="3 4">
    <name type="scientific">Siminovitchia fordii</name>
    <dbReference type="NCBI Taxonomy" id="254759"/>
    <lineage>
        <taxon>Bacteria</taxon>
        <taxon>Bacillati</taxon>
        <taxon>Bacillota</taxon>
        <taxon>Bacilli</taxon>
        <taxon>Bacillales</taxon>
        <taxon>Bacillaceae</taxon>
        <taxon>Siminovitchia</taxon>
    </lineage>
</organism>
<dbReference type="PANTHER" id="PTHR30137:SF19">
    <property type="entry name" value="LUCIFERASE-LIKE MONOOXYGENASE"/>
    <property type="match status" value="1"/>
</dbReference>
<dbReference type="SUPFAM" id="SSF51679">
    <property type="entry name" value="Bacterial luciferase-like"/>
    <property type="match status" value="1"/>
</dbReference>
<proteinExistence type="predicted"/>
<dbReference type="InterPro" id="IPR050766">
    <property type="entry name" value="Bact_Lucif_Oxidored"/>
</dbReference>
<dbReference type="InterPro" id="IPR036661">
    <property type="entry name" value="Luciferase-like_sf"/>
</dbReference>
<dbReference type="Gene3D" id="3.20.20.30">
    <property type="entry name" value="Luciferase-like domain"/>
    <property type="match status" value="1"/>
</dbReference>
<accession>A0ABQ4K838</accession>
<keyword evidence="4" id="KW-1185">Reference proteome</keyword>
<evidence type="ECO:0000259" key="2">
    <source>
        <dbReference type="Pfam" id="PF00296"/>
    </source>
</evidence>
<comment type="similarity">
    <text evidence="1">To bacterial alkanal monooxygenase alpha and beta chains.</text>
</comment>
<dbReference type="Pfam" id="PF00296">
    <property type="entry name" value="Bac_luciferase"/>
    <property type="match status" value="1"/>
</dbReference>
<evidence type="ECO:0000256" key="1">
    <source>
        <dbReference type="ARBA" id="ARBA00007789"/>
    </source>
</evidence>
<gene>
    <name evidence="3" type="ORF">J1TS3_24520</name>
</gene>
<dbReference type="NCBIfam" id="TIGR03558">
    <property type="entry name" value="oxido_grp_1"/>
    <property type="match status" value="1"/>
</dbReference>
<name>A0ABQ4K838_9BACI</name>
<dbReference type="EMBL" id="BOQT01000008">
    <property type="protein sequence ID" value="GIN21318.1"/>
    <property type="molecule type" value="Genomic_DNA"/>
</dbReference>
<sequence length="333" mass="36988">MKLSVIDQSPIACGRTAKEALMESMKLAQEAERLGYKRYWIAEHHDLPGLACSAPEVMLGFIGGQTNSIRIGSGAVLLPHYKPYKVAEVFNMLATLFPDRIDLGIGRAPGGSAEATEALSSHFLQNVWKLPELVDELLTFLNGDFPAQYEYSKLSASPVPKISPTPWILGTSERSAELAAKKGIGYNFGYFMSENDGKEIVQKYIDTFKRFKDGAAPEVIITTSAICAETSDQAHEIARCSIIWGIQREKGQGKNGIPSIQEAAEYRLTVKEQERAAKMEEKLIIGNPKEVKEKILEFREAYKADEVMINTNTFSIADRIRSYRFIASELLSP</sequence>
<reference evidence="3 4" key="1">
    <citation type="submission" date="2021-03" db="EMBL/GenBank/DDBJ databases">
        <title>Antimicrobial resistance genes in bacteria isolated from Japanese honey, and their potential for conferring macrolide and lincosamide resistance in the American foulbrood pathogen Paenibacillus larvae.</title>
        <authorList>
            <person name="Okamoto M."/>
            <person name="Kumagai M."/>
            <person name="Kanamori H."/>
            <person name="Takamatsu D."/>
        </authorList>
    </citation>
    <scope>NUCLEOTIDE SEQUENCE [LARGE SCALE GENOMIC DNA]</scope>
    <source>
        <strain evidence="3 4">J1TS3</strain>
    </source>
</reference>
<protein>
    <recommendedName>
        <fullName evidence="2">Luciferase-like domain-containing protein</fullName>
    </recommendedName>
</protein>
<dbReference type="RefSeq" id="WP_212963165.1">
    <property type="nucleotide sequence ID" value="NZ_BOQT01000008.1"/>
</dbReference>